<accession>A0ABW2Z311</accession>
<keyword evidence="8" id="KW-1185">Reference proteome</keyword>
<dbReference type="InterPro" id="IPR042177">
    <property type="entry name" value="Cell/Rod_1"/>
</dbReference>
<dbReference type="NCBIfam" id="NF010532">
    <property type="entry name" value="PRK13922.9-3"/>
    <property type="match status" value="1"/>
</dbReference>
<evidence type="ECO:0000256" key="3">
    <source>
        <dbReference type="ARBA" id="ARBA00022960"/>
    </source>
</evidence>
<evidence type="ECO:0000313" key="7">
    <source>
        <dbReference type="EMBL" id="MFD0760785.1"/>
    </source>
</evidence>
<comment type="similarity">
    <text evidence="1">Belongs to the MreC family.</text>
</comment>
<protein>
    <recommendedName>
        <fullName evidence="2">Cell shape-determining protein MreC</fullName>
    </recommendedName>
    <alternativeName>
        <fullName evidence="4">Cell shape protein MreC</fullName>
    </alternativeName>
</protein>
<dbReference type="PANTHER" id="PTHR34138">
    <property type="entry name" value="CELL SHAPE-DETERMINING PROTEIN MREC"/>
    <property type="match status" value="1"/>
</dbReference>
<dbReference type="InterPro" id="IPR055342">
    <property type="entry name" value="MreC_beta-barrel_core"/>
</dbReference>
<evidence type="ECO:0000256" key="5">
    <source>
        <dbReference type="SAM" id="Phobius"/>
    </source>
</evidence>
<dbReference type="EMBL" id="JBHTIC010000002">
    <property type="protein sequence ID" value="MFD0760785.1"/>
    <property type="molecule type" value="Genomic_DNA"/>
</dbReference>
<dbReference type="Gene3D" id="2.40.10.350">
    <property type="entry name" value="Rod shape-determining protein MreC, domain 2"/>
    <property type="match status" value="1"/>
</dbReference>
<evidence type="ECO:0000256" key="2">
    <source>
        <dbReference type="ARBA" id="ARBA00013855"/>
    </source>
</evidence>
<dbReference type="Proteomes" id="UP001597032">
    <property type="component" value="Unassembled WGS sequence"/>
</dbReference>
<keyword evidence="5" id="KW-1133">Transmembrane helix</keyword>
<keyword evidence="5" id="KW-0812">Transmembrane</keyword>
<organism evidence="7 8">
    <name type="scientific">Lutibacter aestuarii</name>
    <dbReference type="NCBI Taxonomy" id="861111"/>
    <lineage>
        <taxon>Bacteria</taxon>
        <taxon>Pseudomonadati</taxon>
        <taxon>Bacteroidota</taxon>
        <taxon>Flavobacteriia</taxon>
        <taxon>Flavobacteriales</taxon>
        <taxon>Flavobacteriaceae</taxon>
        <taxon>Lutibacter</taxon>
    </lineage>
</organism>
<feature type="transmembrane region" description="Helical" evidence="5">
    <location>
        <begin position="12"/>
        <end position="29"/>
    </location>
</feature>
<evidence type="ECO:0000313" key="8">
    <source>
        <dbReference type="Proteomes" id="UP001597032"/>
    </source>
</evidence>
<evidence type="ECO:0000256" key="4">
    <source>
        <dbReference type="ARBA" id="ARBA00032089"/>
    </source>
</evidence>
<comment type="caution">
    <text evidence="7">The sequence shown here is derived from an EMBL/GenBank/DDBJ whole genome shotgun (WGS) entry which is preliminary data.</text>
</comment>
<reference evidence="8" key="1">
    <citation type="journal article" date="2019" name="Int. J. Syst. Evol. Microbiol.">
        <title>The Global Catalogue of Microorganisms (GCM) 10K type strain sequencing project: providing services to taxonomists for standard genome sequencing and annotation.</title>
        <authorList>
            <consortium name="The Broad Institute Genomics Platform"/>
            <consortium name="The Broad Institute Genome Sequencing Center for Infectious Disease"/>
            <person name="Wu L."/>
            <person name="Ma J."/>
        </authorList>
    </citation>
    <scope>NUCLEOTIDE SEQUENCE [LARGE SCALE GENOMIC DNA]</scope>
    <source>
        <strain evidence="8">CCUG 60022</strain>
    </source>
</reference>
<dbReference type="RefSeq" id="WP_386781357.1">
    <property type="nucleotide sequence ID" value="NZ_JBHTIC010000002.1"/>
</dbReference>
<dbReference type="Gene3D" id="2.40.10.340">
    <property type="entry name" value="Rod shape-determining protein MreC, domain 1"/>
    <property type="match status" value="1"/>
</dbReference>
<feature type="domain" description="Rod shape-determining protein MreC beta-barrel core" evidence="6">
    <location>
        <begin position="112"/>
        <end position="259"/>
    </location>
</feature>
<evidence type="ECO:0000259" key="6">
    <source>
        <dbReference type="Pfam" id="PF04085"/>
    </source>
</evidence>
<sequence length="276" mass="32046">MQQIIYFIRKFRYFLLFIILEIFAFYFTIQHHTYHKSKFVNSANFITGGIYNKVNSINEFFHLKHENQLLIEENTRLKNLLERKLNSPNDKIFLIEDSTKYFQKYNYILGKVINNNFTKRDNYLTLDKGIKNGLKNDLGVINSKGVIGVIKNVSTNYATVLSILNSNSKINVRLKNSNHFGTLVWSGKDSQILQIIDIPRQAILKKGDTIITGGKSAIFPEGILVGVIKDFHFDNNQYQQINVSLFNDMTSLGYIQIVKNLQKEEQYQLEQTTINE</sequence>
<dbReference type="Pfam" id="PF04085">
    <property type="entry name" value="MreC"/>
    <property type="match status" value="1"/>
</dbReference>
<name>A0ABW2Z311_9FLAO</name>
<keyword evidence="3" id="KW-0133">Cell shape</keyword>
<dbReference type="InterPro" id="IPR007221">
    <property type="entry name" value="MreC"/>
</dbReference>
<evidence type="ECO:0000256" key="1">
    <source>
        <dbReference type="ARBA" id="ARBA00009369"/>
    </source>
</evidence>
<dbReference type="InterPro" id="IPR042175">
    <property type="entry name" value="Cell/Rod_MreC_2"/>
</dbReference>
<gene>
    <name evidence="7" type="primary">mreC</name>
    <name evidence="7" type="ORF">ACFQZW_01685</name>
</gene>
<keyword evidence="5" id="KW-0472">Membrane</keyword>
<dbReference type="PANTHER" id="PTHR34138:SF1">
    <property type="entry name" value="CELL SHAPE-DETERMINING PROTEIN MREC"/>
    <property type="match status" value="1"/>
</dbReference>
<proteinExistence type="inferred from homology"/>